<dbReference type="InterPro" id="IPR041677">
    <property type="entry name" value="DNA2/NAM7_AAA_11"/>
</dbReference>
<comment type="caution">
    <text evidence="12">The sequence shown here is derived from an EMBL/GenBank/DDBJ whole genome shotgun (WGS) entry which is preliminary data.</text>
</comment>
<dbReference type="InterPro" id="IPR013083">
    <property type="entry name" value="Znf_RING/FYVE/PHD"/>
</dbReference>
<dbReference type="FunFam" id="3.40.50.300:FF:002131">
    <property type="entry name" value="Uncharacterized ATP-dependent helicase C05C10.2"/>
    <property type="match status" value="1"/>
</dbReference>
<dbReference type="InterPro" id="IPR041679">
    <property type="entry name" value="DNA2/NAM7-like_C"/>
</dbReference>
<dbReference type="GeneID" id="9802110"/>
<evidence type="ECO:0000256" key="1">
    <source>
        <dbReference type="ARBA" id="ARBA00007913"/>
    </source>
</evidence>
<protein>
    <recommendedName>
        <fullName evidence="11">RING-type domain-containing protein</fullName>
    </recommendedName>
</protein>
<keyword evidence="6" id="KW-0347">Helicase</keyword>
<evidence type="ECO:0000259" key="11">
    <source>
        <dbReference type="PROSITE" id="PS50089"/>
    </source>
</evidence>
<reference evidence="12 13" key="1">
    <citation type="submission" date="2019-12" db="EMBL/GenBank/DDBJ databases">
        <title>Chromosome-level assembly of the Caenorhabditis remanei genome.</title>
        <authorList>
            <person name="Teterina A.A."/>
            <person name="Willis J.H."/>
            <person name="Phillips P.C."/>
        </authorList>
    </citation>
    <scope>NUCLEOTIDE SEQUENCE [LARGE SCALE GENOMIC DNA]</scope>
    <source>
        <strain evidence="12 13">PX506</strain>
        <tissue evidence="12">Whole organism</tissue>
    </source>
</reference>
<dbReference type="InterPro" id="IPR001841">
    <property type="entry name" value="Znf_RING"/>
</dbReference>
<dbReference type="CDD" id="cd18808">
    <property type="entry name" value="SF1_C_Upf1"/>
    <property type="match status" value="1"/>
</dbReference>
<keyword evidence="4 9" id="KW-0863">Zinc-finger</keyword>
<gene>
    <name evidence="12" type="ORF">GCK72_007210</name>
</gene>
<dbReference type="SUPFAM" id="SSF52540">
    <property type="entry name" value="P-loop containing nucleoside triphosphate hydrolases"/>
    <property type="match status" value="1"/>
</dbReference>
<dbReference type="GO" id="GO:0008270">
    <property type="term" value="F:zinc ion binding"/>
    <property type="evidence" value="ECO:0007669"/>
    <property type="project" value="UniProtKB-KW"/>
</dbReference>
<dbReference type="GO" id="GO:0016787">
    <property type="term" value="F:hydrolase activity"/>
    <property type="evidence" value="ECO:0007669"/>
    <property type="project" value="UniProtKB-KW"/>
</dbReference>
<comment type="similarity">
    <text evidence="1">Belongs to the DNA2/NAM7 helicase family.</text>
</comment>
<evidence type="ECO:0000256" key="9">
    <source>
        <dbReference type="PROSITE-ProRule" id="PRU00175"/>
    </source>
</evidence>
<name>A0A6A5HJC5_CAERE</name>
<dbReference type="InterPro" id="IPR027370">
    <property type="entry name" value="Znf-RING_euk"/>
</dbReference>
<evidence type="ECO:0000256" key="8">
    <source>
        <dbReference type="ARBA" id="ARBA00022840"/>
    </source>
</evidence>
<dbReference type="PANTHER" id="PTHR43788">
    <property type="entry name" value="DNA2/NAM7 HELICASE FAMILY MEMBER"/>
    <property type="match status" value="1"/>
</dbReference>
<organism evidence="12 13">
    <name type="scientific">Caenorhabditis remanei</name>
    <name type="common">Caenorhabditis vulgaris</name>
    <dbReference type="NCBI Taxonomy" id="31234"/>
    <lineage>
        <taxon>Eukaryota</taxon>
        <taxon>Metazoa</taxon>
        <taxon>Ecdysozoa</taxon>
        <taxon>Nematoda</taxon>
        <taxon>Chromadorea</taxon>
        <taxon>Rhabditida</taxon>
        <taxon>Rhabditina</taxon>
        <taxon>Rhabditomorpha</taxon>
        <taxon>Rhabditoidea</taxon>
        <taxon>Rhabditidae</taxon>
        <taxon>Peloderinae</taxon>
        <taxon>Caenorhabditis</taxon>
    </lineage>
</organism>
<keyword evidence="5" id="KW-0378">Hydrolase</keyword>
<keyword evidence="2" id="KW-0479">Metal-binding</keyword>
<accession>A0A6A5HJC5</accession>
<proteinExistence type="inferred from homology"/>
<dbReference type="Pfam" id="PF13445">
    <property type="entry name" value="zf-RING_UBOX"/>
    <property type="match status" value="1"/>
</dbReference>
<evidence type="ECO:0000313" key="12">
    <source>
        <dbReference type="EMBL" id="KAF1767251.1"/>
    </source>
</evidence>
<evidence type="ECO:0000256" key="2">
    <source>
        <dbReference type="ARBA" id="ARBA00022723"/>
    </source>
</evidence>
<evidence type="ECO:0000256" key="4">
    <source>
        <dbReference type="ARBA" id="ARBA00022771"/>
    </source>
</evidence>
<evidence type="ECO:0000256" key="10">
    <source>
        <dbReference type="SAM" id="Coils"/>
    </source>
</evidence>
<dbReference type="InterPro" id="IPR047187">
    <property type="entry name" value="SF1_C_Upf1"/>
</dbReference>
<evidence type="ECO:0000313" key="13">
    <source>
        <dbReference type="Proteomes" id="UP000483820"/>
    </source>
</evidence>
<dbReference type="AlphaFoldDB" id="A0A6A5HJC5"/>
<dbReference type="Pfam" id="PF13086">
    <property type="entry name" value="AAA_11"/>
    <property type="match status" value="1"/>
</dbReference>
<keyword evidence="7" id="KW-0862">Zinc</keyword>
<dbReference type="Gene3D" id="3.40.50.300">
    <property type="entry name" value="P-loop containing nucleotide triphosphate hydrolases"/>
    <property type="match status" value="2"/>
</dbReference>
<feature type="domain" description="RING-type" evidence="11">
    <location>
        <begin position="1052"/>
        <end position="1097"/>
    </location>
</feature>
<evidence type="ECO:0000256" key="5">
    <source>
        <dbReference type="ARBA" id="ARBA00022801"/>
    </source>
</evidence>
<dbReference type="SMART" id="SM00184">
    <property type="entry name" value="RING"/>
    <property type="match status" value="1"/>
</dbReference>
<dbReference type="GO" id="GO:0043139">
    <property type="term" value="F:5'-3' DNA helicase activity"/>
    <property type="evidence" value="ECO:0007669"/>
    <property type="project" value="TreeGrafter"/>
</dbReference>
<evidence type="ECO:0000256" key="3">
    <source>
        <dbReference type="ARBA" id="ARBA00022741"/>
    </source>
</evidence>
<dbReference type="InterPro" id="IPR050534">
    <property type="entry name" value="Coronavir_polyprotein_1ab"/>
</dbReference>
<evidence type="ECO:0000256" key="7">
    <source>
        <dbReference type="ARBA" id="ARBA00022833"/>
    </source>
</evidence>
<keyword evidence="8" id="KW-0067">ATP-binding</keyword>
<dbReference type="GO" id="GO:0005524">
    <property type="term" value="F:ATP binding"/>
    <property type="evidence" value="ECO:0007669"/>
    <property type="project" value="UniProtKB-KW"/>
</dbReference>
<dbReference type="Pfam" id="PF13087">
    <property type="entry name" value="AAA_12"/>
    <property type="match status" value="1"/>
</dbReference>
<dbReference type="Gene3D" id="3.30.40.10">
    <property type="entry name" value="Zinc/RING finger domain, C3HC4 (zinc finger)"/>
    <property type="match status" value="1"/>
</dbReference>
<keyword evidence="3" id="KW-0547">Nucleotide-binding</keyword>
<dbReference type="SUPFAM" id="SSF57850">
    <property type="entry name" value="RING/U-box"/>
    <property type="match status" value="1"/>
</dbReference>
<dbReference type="KEGG" id="crq:GCK72_007210"/>
<dbReference type="CTD" id="9802110"/>
<dbReference type="PROSITE" id="PS50089">
    <property type="entry name" value="ZF_RING_2"/>
    <property type="match status" value="1"/>
</dbReference>
<dbReference type="Proteomes" id="UP000483820">
    <property type="component" value="Chromosome II"/>
</dbReference>
<dbReference type="PANTHER" id="PTHR43788:SF16">
    <property type="entry name" value="HELICASE WITH ZINC FINGER 2"/>
    <property type="match status" value="1"/>
</dbReference>
<sequence>MSSEEEEVVPVEPKTEREKNVFTPFYVDPIVPGICKSTEELSDLQKLLKADTHEAALRFAEASLEWKDNFFIHLPKLPRLSIDFITVCRVVPRIHAFYRVIVESPNGYIVTACHVNVHGHHRGDLRYLEVNDRTVTSKNEKTSIVGKLFLGDIIGVTGLARLTDFKEFDVFQSKTCDQCIWMATSIQVYPRTTLQDVTFSVLANGTAVVKEQSEVMNILNPESLPLTQGKLYTGTLFIPEKMFCHFTQEHMPKHKSRIANKCSKIHQPPNALGSIFDFEESPVLTEAFDIGVKAFSSNRNNVHAENTAEEVMETCVLMGYAAANSTSNGRFDCRAMPMYNIERRGFILKFSIDNPAEKPTEGKWMINSRINIDGPSGEVSAIIETVVINDPRKLWITARLSSSVPNKNKFDKGTHVVSQRASPEYQILRTGFFYRTGPGENGRRILEALYGGRPIAHNYPRRARSHQFPSEVPIALNPYQCDYVDMMMENIPIVVGCSPFGCGKSLTIVTTALALQKQDVDIYGPFASKKTQLMLTQSNYACVNLVEIAKKIKPEIREGFKFVRYISEKNWKDLPDDCKTDFDLPKLMVPVFKQWAIGHRWSEDLEYPHKVNMVNFLLDGNHIDSFGFLDEACKIRNHKKFRREKAASGRCFQAFFMLYKPDLVMTTNDSLHALLKSAVLKTESIQTIQIDEASQVPEYSFISLLTSFPKAKFGLIGDTQQLPPYCESNLNGKLKDYGIGNTMERAVKGEMFPHAMLREVYRCNPRVTNLLSDLFYEGRLIPGVIEDQRNEFIRKRPDFWPASQFPVMIVNNKEKGMRMGTSCQNGSEKELVKTLLDRLTEEHDGYQLQPSDIGVISFYSAQTSLLIDGLRGRGVKCGTVDAFQGSEREVIILCCTNAKISQFMQMSNRINVAMSRAKQVTIIIGNMDGLRDARYWSDIVREVEREKCVIQAETLGVVQIPHSQRIPRNERNRGYHNNRTKVPKVSNQANISDEMNVLSLSAPTNPEPSTSESADTLIMKKELEAARKMAEQLEKELKKVQEKFQEKEWNLCEICVSPYEQGVAEKTPKFLVCGHTFCQECLIHMTISNEIKCPTCRVASRGPAANLNTNFAIYKHL</sequence>
<dbReference type="EMBL" id="WUAV01000002">
    <property type="protein sequence ID" value="KAF1767251.1"/>
    <property type="molecule type" value="Genomic_DNA"/>
</dbReference>
<keyword evidence="10" id="KW-0175">Coiled coil</keyword>
<dbReference type="InterPro" id="IPR027417">
    <property type="entry name" value="P-loop_NTPase"/>
</dbReference>
<dbReference type="PROSITE" id="PS00518">
    <property type="entry name" value="ZF_RING_1"/>
    <property type="match status" value="1"/>
</dbReference>
<dbReference type="RefSeq" id="XP_053590234.1">
    <property type="nucleotide sequence ID" value="XM_053726040.1"/>
</dbReference>
<evidence type="ECO:0000256" key="6">
    <source>
        <dbReference type="ARBA" id="ARBA00022806"/>
    </source>
</evidence>
<dbReference type="InterPro" id="IPR017907">
    <property type="entry name" value="Znf_RING_CS"/>
</dbReference>
<feature type="coiled-coil region" evidence="10">
    <location>
        <begin position="1016"/>
        <end position="1050"/>
    </location>
</feature>